<dbReference type="GO" id="GO:0005789">
    <property type="term" value="C:endoplasmic reticulum membrane"/>
    <property type="evidence" value="ECO:0007669"/>
    <property type="project" value="UniProtKB-SubCell"/>
</dbReference>
<reference evidence="19 20" key="1">
    <citation type="submission" date="2019-11" db="EMBL/GenBank/DDBJ databases">
        <title>Venturia inaequalis Genome Resource.</title>
        <authorList>
            <person name="Lichtner F.J."/>
        </authorList>
    </citation>
    <scope>NUCLEOTIDE SEQUENCE [LARGE SCALE GENOMIC DNA]</scope>
    <source>
        <strain evidence="19">Bline_iso_100314</strain>
    </source>
</reference>
<keyword evidence="7" id="KW-1133">Transmembrane helix</keyword>
<evidence type="ECO:0000256" key="6">
    <source>
        <dbReference type="ARBA" id="ARBA00022968"/>
    </source>
</evidence>
<evidence type="ECO:0000256" key="3">
    <source>
        <dbReference type="ARBA" id="ARBA00022692"/>
    </source>
</evidence>
<proteinExistence type="inferred from homology"/>
<evidence type="ECO:0000256" key="5">
    <source>
        <dbReference type="ARBA" id="ARBA00022824"/>
    </source>
</evidence>
<dbReference type="Pfam" id="PF16923">
    <property type="entry name" value="Glyco_hydro_63N"/>
    <property type="match status" value="1"/>
</dbReference>
<evidence type="ECO:0000313" key="19">
    <source>
        <dbReference type="EMBL" id="KAE9981921.1"/>
    </source>
</evidence>
<dbReference type="FunFam" id="2.70.98.110:FF:000003">
    <property type="entry name" value="Probable mannosyl-oligosaccharide glucosidase"/>
    <property type="match status" value="1"/>
</dbReference>
<comment type="function">
    <text evidence="13">Cleaves the distal alpha 1,2-linked glucose residue from the Glc(3)Man(9)GlcNAc(2) oligosaccharide precursor.</text>
</comment>
<evidence type="ECO:0000256" key="11">
    <source>
        <dbReference type="ARBA" id="ARBA00038888"/>
    </source>
</evidence>
<dbReference type="InterPro" id="IPR004888">
    <property type="entry name" value="Glycoside_hydrolase_63"/>
</dbReference>
<gene>
    <name evidence="19" type="ORF">BLS_006833</name>
</gene>
<accession>A0A8H3V6A2</accession>
<feature type="signal peptide" evidence="16">
    <location>
        <begin position="1"/>
        <end position="21"/>
    </location>
</feature>
<dbReference type="GO" id="GO:0006487">
    <property type="term" value="P:protein N-linked glycosylation"/>
    <property type="evidence" value="ECO:0007669"/>
    <property type="project" value="UniProtKB-UniRule"/>
</dbReference>
<dbReference type="InterPro" id="IPR038518">
    <property type="entry name" value="Glyco_hydro_63N_sf"/>
</dbReference>
<evidence type="ECO:0000256" key="8">
    <source>
        <dbReference type="ARBA" id="ARBA00023136"/>
    </source>
</evidence>
<dbReference type="EMBL" id="WNWQ01000051">
    <property type="protein sequence ID" value="KAE9981921.1"/>
    <property type="molecule type" value="Genomic_DNA"/>
</dbReference>
<dbReference type="Pfam" id="PF03200">
    <property type="entry name" value="Glyco_hydro_63"/>
    <property type="match status" value="1"/>
</dbReference>
<evidence type="ECO:0000259" key="17">
    <source>
        <dbReference type="Pfam" id="PF03200"/>
    </source>
</evidence>
<evidence type="ECO:0000256" key="16">
    <source>
        <dbReference type="SAM" id="SignalP"/>
    </source>
</evidence>
<dbReference type="InterPro" id="IPR031631">
    <property type="entry name" value="Glyco_hydro_63N"/>
</dbReference>
<comment type="pathway">
    <text evidence="14">Glycan metabolism; N-glycan degradation.</text>
</comment>
<comment type="catalytic activity">
    <reaction evidence="12 13">
        <text>N(4)-(alpha-D-Glc-(1-&gt;2)-alpha-D-Glc-(1-&gt;3)-alpha-D-Glc-(1-&gt;3)-alpha-D-Man-(1-&gt;2)-alpha-D-Man-(1-&gt;2)-alpha-D-Man-(1-&gt;3)-[alpha-D-Man-(1-&gt;2)-alpha-D-Man-(1-&gt;3)-[alpha-D-Man-(1-&gt;2)-alpha-D-Man-(1-&gt;6)]-alpha-D-Man-(1-&gt;6)]-beta-D-Man-(1-&gt;4)-beta-D-GlcNAc-(1-&gt;4)-beta-D-GlcNAc)-L-asparaginyl-[protein] + H2O = N(4)-(alpha-D-Glc-(1-&gt;3)-alpha-D-Glc-(1-&gt;3)-alpha-D-Man-(1-&gt;2)-alpha-D-Man-(1-&gt;2)-alpha-D-Man-(1-&gt;3)-[alpha-D-Man-(1-&gt;2)-alpha-D-Man-(1-&gt;3)-[alpha-D-Man-(1-&gt;2)-alpha-D-Man-(1-&gt;6)]-alpha-D-Man-(1-&gt;6)]-beta-D-Man-(1-&gt;4)-beta-D-GlcNAc-(1-&gt;4)-beta-D-GlcNAc)-L-asparaginyl-[protein] + beta-D-glucose</text>
        <dbReference type="Rhea" id="RHEA:55988"/>
        <dbReference type="Rhea" id="RHEA-COMP:12806"/>
        <dbReference type="Rhea" id="RHEA-COMP:14355"/>
        <dbReference type="ChEBI" id="CHEBI:15377"/>
        <dbReference type="ChEBI" id="CHEBI:15903"/>
        <dbReference type="ChEBI" id="CHEBI:59082"/>
        <dbReference type="ChEBI" id="CHEBI:132537"/>
        <dbReference type="EC" id="3.2.1.106"/>
    </reaction>
</comment>
<feature type="region of interest" description="Disordered" evidence="15">
    <location>
        <begin position="337"/>
        <end position="357"/>
    </location>
</feature>
<keyword evidence="9 14" id="KW-0325">Glycoprotein</keyword>
<dbReference type="GO" id="GO:0004573">
    <property type="term" value="F:Glc3Man9GlcNAc2 oligosaccharide glucosidase activity"/>
    <property type="evidence" value="ECO:0007669"/>
    <property type="project" value="UniProtKB-UniRule"/>
</dbReference>
<dbReference type="Gene3D" id="2.70.98.110">
    <property type="entry name" value="Glycosyl hydrolase family 63, N-terminal domain"/>
    <property type="match status" value="1"/>
</dbReference>
<evidence type="ECO:0000256" key="10">
    <source>
        <dbReference type="ARBA" id="ARBA00023295"/>
    </source>
</evidence>
<dbReference type="InterPro" id="IPR031335">
    <property type="entry name" value="Glyco_hydro_63_C"/>
</dbReference>
<dbReference type="PANTHER" id="PTHR10412:SF11">
    <property type="entry name" value="MANNOSYL-OLIGOSACCHARIDE GLUCOSIDASE"/>
    <property type="match status" value="1"/>
</dbReference>
<dbReference type="AlphaFoldDB" id="A0A8H3V6A2"/>
<organism evidence="19 20">
    <name type="scientific">Venturia inaequalis</name>
    <name type="common">Apple scab fungus</name>
    <dbReference type="NCBI Taxonomy" id="5025"/>
    <lineage>
        <taxon>Eukaryota</taxon>
        <taxon>Fungi</taxon>
        <taxon>Dikarya</taxon>
        <taxon>Ascomycota</taxon>
        <taxon>Pezizomycotina</taxon>
        <taxon>Dothideomycetes</taxon>
        <taxon>Pleosporomycetidae</taxon>
        <taxon>Venturiales</taxon>
        <taxon>Venturiaceae</taxon>
        <taxon>Venturia</taxon>
    </lineage>
</organism>
<sequence length="951" mass="106685">MLTPKFASMISGLLLVSTAIATPLSSPGNHQKRAIPRSSVPPTMAPYDRADYVYDPEKEESGFDRRTARTFDSDAGASHTTKRSPTDLERRYDGWEATPICNKESFGGKADYNQVNELMDTLLMQNGKPEVGAGPKKCAMAGCKNGNSIWFCNDPTTIADIERASNQSLLWGPYRPNLYFGVRPRIPESLLIGLLWAKVEDYQSVQHNFRHTCEQHEGMAGYGWERYDPRHGGVQTIHDAGNQIDITTSFFKETGEGSGDRGGNWGVRIKGVPRADAQEDLKSTVVFYASTEGQGLNNRLEVKNVDELQGGGFDGDVVLKGENLGLGEYKIVVKGDEGTENKHPSVTHPSGSEKDLGKTLVKSSTVPEDAIWQTKPILFAMLKEQIDEYVEKYTKENPPPPFQLYTIKSEAGSGNVHFVQKVFEGAFEFDVLFSSSAAESELASSDLSKGISEIVKTFDTRFDSIFKPAAPFNSGKYLDFSKSLFSNLLGGIGYFHGNSRVDRSYAPEYEEDNEGFWEEAAEARARADVKLEGPNELFTSIPSRPFFPRGFLWDEGFHLMPVVDWDIDLTLQIVKSWFALIDEDGWIGREQILGAEARSKVPEEFQVQYPHYANPPTLFFILSAFVDKLTETAPSSKDAEYSPQLLDKEVATSYLKELYPLLKRHYNWFRKTQQGDISSYDRKAVNTKEGYRWRGRTPRHILTSGLDDYPRAQPPHPGELHVDAISWVGLMATSLQKIGLFLNEKEDVEKYTKQLTGIRSNIADLHWSEKDGVFCDATIDEFEENSLVCHKGYISLFPFMLGLLDPADDGNKIAKILATIGNKEELWSEHGIRSLSIADEAYGTDENYWRSPVWINMNYLIVSRLLALAQDPTAGSDNQKTATKLYTDLRINLVETVYKSWKETGFAWEQYNPETGAGQRTQHFTGWTSMIVKILGMPDLSKGSAKVRDEL</sequence>
<evidence type="ECO:0000256" key="2">
    <source>
        <dbReference type="ARBA" id="ARBA00010833"/>
    </source>
</evidence>
<evidence type="ECO:0000256" key="7">
    <source>
        <dbReference type="ARBA" id="ARBA00022989"/>
    </source>
</evidence>
<comment type="similarity">
    <text evidence="2 13">Belongs to the glycosyl hydrolase 63 family.</text>
</comment>
<dbReference type="FunFam" id="1.50.10.10:FF:000027">
    <property type="entry name" value="Probable mannosyl-oligosaccharide glucosidase"/>
    <property type="match status" value="1"/>
</dbReference>
<evidence type="ECO:0000256" key="15">
    <source>
        <dbReference type="SAM" id="MobiDB-lite"/>
    </source>
</evidence>
<feature type="compositionally biased region" description="Basic and acidic residues" evidence="15">
    <location>
        <begin position="48"/>
        <end position="72"/>
    </location>
</feature>
<feature type="region of interest" description="Disordered" evidence="15">
    <location>
        <begin position="25"/>
        <end position="86"/>
    </location>
</feature>
<evidence type="ECO:0000256" key="1">
    <source>
        <dbReference type="ARBA" id="ARBA00004648"/>
    </source>
</evidence>
<evidence type="ECO:0000256" key="4">
    <source>
        <dbReference type="ARBA" id="ARBA00022801"/>
    </source>
</evidence>
<keyword evidence="10 13" id="KW-0326">Glycosidase</keyword>
<evidence type="ECO:0000256" key="12">
    <source>
        <dbReference type="ARBA" id="ARBA00052431"/>
    </source>
</evidence>
<keyword evidence="6" id="KW-0735">Signal-anchor</keyword>
<feature type="chain" id="PRO_5034209862" description="Mannosyl-oligosaccharide glucosidase" evidence="16">
    <location>
        <begin position="22"/>
        <end position="951"/>
    </location>
</feature>
<comment type="subcellular location">
    <subcellularLocation>
        <location evidence="1 13">Endoplasmic reticulum membrane</location>
        <topology evidence="1 13">Single-pass type II membrane protein</topology>
    </subcellularLocation>
</comment>
<comment type="caution">
    <text evidence="19">The sequence shown here is derived from an EMBL/GenBank/DDBJ whole genome shotgun (WGS) entry which is preliminary data.</text>
</comment>
<evidence type="ECO:0000256" key="14">
    <source>
        <dbReference type="RuleBase" id="RU369107"/>
    </source>
</evidence>
<evidence type="ECO:0000313" key="20">
    <source>
        <dbReference type="Proteomes" id="UP000433883"/>
    </source>
</evidence>
<dbReference type="InterPro" id="IPR008928">
    <property type="entry name" value="6-hairpin_glycosidase_sf"/>
</dbReference>
<dbReference type="Proteomes" id="UP000433883">
    <property type="component" value="Unassembled WGS sequence"/>
</dbReference>
<protein>
    <recommendedName>
        <fullName evidence="11 13">Mannosyl-oligosaccharide glucosidase</fullName>
        <ecNumber evidence="11 13">3.2.1.106</ecNumber>
    </recommendedName>
    <alternativeName>
        <fullName evidence="14">Glucosidase I</fullName>
    </alternativeName>
</protein>
<feature type="domain" description="Glycosyl hydrolase family 63 C-terminal" evidence="17">
    <location>
        <begin position="444"/>
        <end position="936"/>
    </location>
</feature>
<keyword evidence="16" id="KW-0732">Signal</keyword>
<keyword evidence="8" id="KW-0472">Membrane</keyword>
<dbReference type="GO" id="GO:0009311">
    <property type="term" value="P:oligosaccharide metabolic process"/>
    <property type="evidence" value="ECO:0007669"/>
    <property type="project" value="UniProtKB-UniRule"/>
</dbReference>
<feature type="domain" description="Glycosyl hydrolase family 63 N-terminal" evidence="18">
    <location>
        <begin position="168"/>
        <end position="405"/>
    </location>
</feature>
<dbReference type="InterPro" id="IPR012341">
    <property type="entry name" value="6hp_glycosidase-like_sf"/>
</dbReference>
<dbReference type="SUPFAM" id="SSF48208">
    <property type="entry name" value="Six-hairpin glycosidases"/>
    <property type="match status" value="1"/>
</dbReference>
<keyword evidence="4 13" id="KW-0378">Hydrolase</keyword>
<dbReference type="EC" id="3.2.1.106" evidence="11 13"/>
<evidence type="ECO:0000259" key="18">
    <source>
        <dbReference type="Pfam" id="PF16923"/>
    </source>
</evidence>
<dbReference type="PANTHER" id="PTHR10412">
    <property type="entry name" value="MANNOSYL-OLIGOSACCHARIDE GLUCOSIDASE"/>
    <property type="match status" value="1"/>
</dbReference>
<evidence type="ECO:0000256" key="9">
    <source>
        <dbReference type="ARBA" id="ARBA00023180"/>
    </source>
</evidence>
<dbReference type="Gene3D" id="1.50.10.10">
    <property type="match status" value="1"/>
</dbReference>
<evidence type="ECO:0000256" key="13">
    <source>
        <dbReference type="RuleBase" id="RU368089"/>
    </source>
</evidence>
<name>A0A8H3V6A2_VENIN</name>
<keyword evidence="5 13" id="KW-0256">Endoplasmic reticulum</keyword>
<keyword evidence="3" id="KW-0812">Transmembrane</keyword>